<dbReference type="AlphaFoldDB" id="A0A9W9IC39"/>
<dbReference type="EMBL" id="JAPQKO010000003">
    <property type="protein sequence ID" value="KAJ5172132.1"/>
    <property type="molecule type" value="Genomic_DNA"/>
</dbReference>
<accession>A0A9W9IC39</accession>
<keyword evidence="3" id="KW-1185">Reference proteome</keyword>
<name>A0A9W9IC39_9EURO</name>
<dbReference type="Proteomes" id="UP001146351">
    <property type="component" value="Unassembled WGS sequence"/>
</dbReference>
<reference evidence="2" key="2">
    <citation type="journal article" date="2023" name="IMA Fungus">
        <title>Comparative genomic study of the Penicillium genus elucidates a diverse pangenome and 15 lateral gene transfer events.</title>
        <authorList>
            <person name="Petersen C."/>
            <person name="Sorensen T."/>
            <person name="Nielsen M.R."/>
            <person name="Sondergaard T.E."/>
            <person name="Sorensen J.L."/>
            <person name="Fitzpatrick D.A."/>
            <person name="Frisvad J.C."/>
            <person name="Nielsen K.L."/>
        </authorList>
    </citation>
    <scope>NUCLEOTIDE SEQUENCE</scope>
    <source>
        <strain evidence="2">IBT 21917</strain>
    </source>
</reference>
<evidence type="ECO:0008006" key="4">
    <source>
        <dbReference type="Google" id="ProtNLM"/>
    </source>
</evidence>
<organism evidence="2 3">
    <name type="scientific">Penicillium capsulatum</name>
    <dbReference type="NCBI Taxonomy" id="69766"/>
    <lineage>
        <taxon>Eukaryota</taxon>
        <taxon>Fungi</taxon>
        <taxon>Dikarya</taxon>
        <taxon>Ascomycota</taxon>
        <taxon>Pezizomycotina</taxon>
        <taxon>Eurotiomycetes</taxon>
        <taxon>Eurotiomycetidae</taxon>
        <taxon>Eurotiales</taxon>
        <taxon>Aspergillaceae</taxon>
        <taxon>Penicillium</taxon>
    </lineage>
</organism>
<protein>
    <recommendedName>
        <fullName evidence="4">Secreted protein</fullName>
    </recommendedName>
</protein>
<sequence length="143" mass="15874">MFQPLLVLAIQITLAARSPSNLRDSDSQLKAHATSVLNISSHWILSAGFPNPERVTLERILTTTLVHQNDERSESLPDLLQPPLPSAIHPGTELPLLFRAPSNLPRTSIVVTGTKWRKGTVWRHKPQDATDITGVKKHPGTQW</sequence>
<proteinExistence type="predicted"/>
<keyword evidence="1" id="KW-0732">Signal</keyword>
<gene>
    <name evidence="2" type="ORF">N7492_004725</name>
</gene>
<evidence type="ECO:0000313" key="2">
    <source>
        <dbReference type="EMBL" id="KAJ5172132.1"/>
    </source>
</evidence>
<feature type="chain" id="PRO_5040880464" description="Secreted protein" evidence="1">
    <location>
        <begin position="16"/>
        <end position="143"/>
    </location>
</feature>
<evidence type="ECO:0000256" key="1">
    <source>
        <dbReference type="SAM" id="SignalP"/>
    </source>
</evidence>
<evidence type="ECO:0000313" key="3">
    <source>
        <dbReference type="Proteomes" id="UP001146351"/>
    </source>
</evidence>
<comment type="caution">
    <text evidence="2">The sequence shown here is derived from an EMBL/GenBank/DDBJ whole genome shotgun (WGS) entry which is preliminary data.</text>
</comment>
<feature type="signal peptide" evidence="1">
    <location>
        <begin position="1"/>
        <end position="15"/>
    </location>
</feature>
<reference evidence="2" key="1">
    <citation type="submission" date="2022-11" db="EMBL/GenBank/DDBJ databases">
        <authorList>
            <person name="Petersen C."/>
        </authorList>
    </citation>
    <scope>NUCLEOTIDE SEQUENCE</scope>
    <source>
        <strain evidence="2">IBT 21917</strain>
    </source>
</reference>